<reference evidence="2 3" key="1">
    <citation type="submission" date="2019-05" db="EMBL/GenBank/DDBJ databases">
        <title>Another draft genome of Portunus trituberculatus and its Hox gene families provides insights of decapod evolution.</title>
        <authorList>
            <person name="Jeong J.-H."/>
            <person name="Song I."/>
            <person name="Kim S."/>
            <person name="Choi T."/>
            <person name="Kim D."/>
            <person name="Ryu S."/>
            <person name="Kim W."/>
        </authorList>
    </citation>
    <scope>NUCLEOTIDE SEQUENCE [LARGE SCALE GENOMIC DNA]</scope>
    <source>
        <tissue evidence="2">Muscle</tissue>
    </source>
</reference>
<sequence>MRRHNETDGDGGTKPHNTPDKTKPCTVHRGTDSTPCFLLCRTNVSRENCARDHTACCEECRGKGRTVCNGGRFFKGSKRSSGTIRSYEKTSCPMWLALDWYGGRKVSTDKLRLTEMTSYLGSVRTRSVGTGCLSFLLLL</sequence>
<name>A0A5B7JW95_PORTR</name>
<organism evidence="2 3">
    <name type="scientific">Portunus trituberculatus</name>
    <name type="common">Swimming crab</name>
    <name type="synonym">Neptunus trituberculatus</name>
    <dbReference type="NCBI Taxonomy" id="210409"/>
    <lineage>
        <taxon>Eukaryota</taxon>
        <taxon>Metazoa</taxon>
        <taxon>Ecdysozoa</taxon>
        <taxon>Arthropoda</taxon>
        <taxon>Crustacea</taxon>
        <taxon>Multicrustacea</taxon>
        <taxon>Malacostraca</taxon>
        <taxon>Eumalacostraca</taxon>
        <taxon>Eucarida</taxon>
        <taxon>Decapoda</taxon>
        <taxon>Pleocyemata</taxon>
        <taxon>Brachyura</taxon>
        <taxon>Eubrachyura</taxon>
        <taxon>Portunoidea</taxon>
        <taxon>Portunidae</taxon>
        <taxon>Portuninae</taxon>
        <taxon>Portunus</taxon>
    </lineage>
</organism>
<dbReference type="AlphaFoldDB" id="A0A5B7JW95"/>
<dbReference type="Proteomes" id="UP000324222">
    <property type="component" value="Unassembled WGS sequence"/>
</dbReference>
<protein>
    <submittedName>
        <fullName evidence="2">Uncharacterized protein</fullName>
    </submittedName>
</protein>
<evidence type="ECO:0000313" key="2">
    <source>
        <dbReference type="EMBL" id="MPC98815.1"/>
    </source>
</evidence>
<proteinExistence type="predicted"/>
<evidence type="ECO:0000256" key="1">
    <source>
        <dbReference type="SAM" id="MobiDB-lite"/>
    </source>
</evidence>
<dbReference type="EMBL" id="VSRR010115706">
    <property type="protein sequence ID" value="MPC98815.1"/>
    <property type="molecule type" value="Genomic_DNA"/>
</dbReference>
<keyword evidence="3" id="KW-1185">Reference proteome</keyword>
<feature type="region of interest" description="Disordered" evidence="1">
    <location>
        <begin position="1"/>
        <end position="28"/>
    </location>
</feature>
<evidence type="ECO:0000313" key="3">
    <source>
        <dbReference type="Proteomes" id="UP000324222"/>
    </source>
</evidence>
<gene>
    <name evidence="2" type="ORF">E2C01_094198</name>
</gene>
<feature type="compositionally biased region" description="Basic and acidic residues" evidence="1">
    <location>
        <begin position="1"/>
        <end position="23"/>
    </location>
</feature>
<comment type="caution">
    <text evidence="2">The sequence shown here is derived from an EMBL/GenBank/DDBJ whole genome shotgun (WGS) entry which is preliminary data.</text>
</comment>
<accession>A0A5B7JW95</accession>